<dbReference type="Proteomes" id="UP000255110">
    <property type="component" value="Unassembled WGS sequence"/>
</dbReference>
<protein>
    <submittedName>
        <fullName evidence="1">Uncharacterized protein</fullName>
    </submittedName>
</protein>
<organism evidence="1 2">
    <name type="scientific">Legionella steigerwaltii</name>
    <dbReference type="NCBI Taxonomy" id="460"/>
    <lineage>
        <taxon>Bacteria</taxon>
        <taxon>Pseudomonadati</taxon>
        <taxon>Pseudomonadota</taxon>
        <taxon>Gammaproteobacteria</taxon>
        <taxon>Legionellales</taxon>
        <taxon>Legionellaceae</taxon>
        <taxon>Legionella</taxon>
    </lineage>
</organism>
<reference evidence="1 2" key="1">
    <citation type="submission" date="2018-06" db="EMBL/GenBank/DDBJ databases">
        <authorList>
            <consortium name="Pathogen Informatics"/>
            <person name="Doyle S."/>
        </authorList>
    </citation>
    <scope>NUCLEOTIDE SEQUENCE [LARGE SCALE GENOMIC DNA]</scope>
    <source>
        <strain evidence="1 2">NCTC11991</strain>
    </source>
</reference>
<evidence type="ECO:0000313" key="1">
    <source>
        <dbReference type="EMBL" id="STY85981.1"/>
    </source>
</evidence>
<name>A0A378PGQ3_9GAMM</name>
<evidence type="ECO:0000313" key="2">
    <source>
        <dbReference type="Proteomes" id="UP000255110"/>
    </source>
</evidence>
<accession>A0A378PGQ3</accession>
<dbReference type="AlphaFoldDB" id="A0A378PGQ3"/>
<sequence length="31" mass="3598">MVKLDLKKECNRKLNLNSLLNGFMEYLADAI</sequence>
<dbReference type="EMBL" id="UGOY01000003">
    <property type="protein sequence ID" value="STY85981.1"/>
    <property type="molecule type" value="Genomic_DNA"/>
</dbReference>
<proteinExistence type="predicted"/>
<gene>
    <name evidence="1" type="ORF">NCTC11991_03501</name>
</gene>